<evidence type="ECO:0000313" key="6">
    <source>
        <dbReference type="EMBL" id="PRT53366.1"/>
    </source>
</evidence>
<dbReference type="Proteomes" id="UP000238350">
    <property type="component" value="Unassembled WGS sequence"/>
</dbReference>
<dbReference type="Pfam" id="PF00160">
    <property type="entry name" value="Pro_isomerase"/>
    <property type="match status" value="1"/>
</dbReference>
<feature type="domain" description="PPIase cyclophilin-type" evidence="5">
    <location>
        <begin position="14"/>
        <end position="153"/>
    </location>
</feature>
<evidence type="ECO:0000256" key="1">
    <source>
        <dbReference type="ARBA" id="ARBA00000971"/>
    </source>
</evidence>
<evidence type="ECO:0000256" key="2">
    <source>
        <dbReference type="ARBA" id="ARBA00004123"/>
    </source>
</evidence>
<comment type="similarity">
    <text evidence="4">Belongs to the cyclophilin-type PPIase family. CWC27 subfamily.</text>
</comment>
<dbReference type="STRING" id="45607.A0A2T0FEE0"/>
<organism evidence="6 7">
    <name type="scientific">Wickerhamiella sorbophila</name>
    <dbReference type="NCBI Taxonomy" id="45607"/>
    <lineage>
        <taxon>Eukaryota</taxon>
        <taxon>Fungi</taxon>
        <taxon>Dikarya</taxon>
        <taxon>Ascomycota</taxon>
        <taxon>Saccharomycotina</taxon>
        <taxon>Dipodascomycetes</taxon>
        <taxon>Dipodascales</taxon>
        <taxon>Trichomonascaceae</taxon>
        <taxon>Wickerhamiella</taxon>
    </lineage>
</organism>
<accession>A0A2T0FEE0</accession>
<comment type="caution">
    <text evidence="6">The sequence shown here is derived from an EMBL/GenBank/DDBJ whole genome shotgun (WGS) entry which is preliminary data.</text>
</comment>
<keyword evidence="7" id="KW-1185">Reference proteome</keyword>
<evidence type="ECO:0000256" key="3">
    <source>
        <dbReference type="ARBA" id="ARBA00023242"/>
    </source>
</evidence>
<dbReference type="AlphaFoldDB" id="A0A2T0FEE0"/>
<sequence>MSEPTPSARVALITTLGNIEIEVWAKEMPLAARNFITQCHAGVYDGAYFHRIASTFVQAGPENVETIYGKPFELETNGRIRMNRRGIVGCAGTAAGQTSQLIFTTCPAPELAAQCTAFGRLVGDSVYVLAAINDAEKDGEAPVHPVRIDRADVQVPFFELAATEQPKPQVSTRPKRQIRVFDDEDAPPLVLKKNPRLGSAPSPALEAVKRFEAQLDEFVAKNKLRG</sequence>
<dbReference type="OrthoDB" id="442970at2759"/>
<dbReference type="GeneID" id="36514735"/>
<evidence type="ECO:0000259" key="5">
    <source>
        <dbReference type="PROSITE" id="PS50072"/>
    </source>
</evidence>
<dbReference type="GO" id="GO:0003755">
    <property type="term" value="F:peptidyl-prolyl cis-trans isomerase activity"/>
    <property type="evidence" value="ECO:0007669"/>
    <property type="project" value="UniProtKB-EC"/>
</dbReference>
<dbReference type="InterPro" id="IPR029000">
    <property type="entry name" value="Cyclophilin-like_dom_sf"/>
</dbReference>
<dbReference type="InterPro" id="IPR002130">
    <property type="entry name" value="Cyclophilin-type_PPIase_dom"/>
</dbReference>
<dbReference type="PANTHER" id="PTHR45625:SF6">
    <property type="entry name" value="SPLICEOSOME-ASSOCIATED PROTEIN CWC27 HOMOLOG"/>
    <property type="match status" value="1"/>
</dbReference>
<dbReference type="RefSeq" id="XP_024663312.1">
    <property type="nucleotide sequence ID" value="XM_024807544.1"/>
</dbReference>
<dbReference type="EMBL" id="NDIQ01000001">
    <property type="protein sequence ID" value="PRT53366.1"/>
    <property type="molecule type" value="Genomic_DNA"/>
</dbReference>
<comment type="catalytic activity">
    <reaction evidence="1">
        <text>[protein]-peptidylproline (omega=180) = [protein]-peptidylproline (omega=0)</text>
        <dbReference type="Rhea" id="RHEA:16237"/>
        <dbReference type="Rhea" id="RHEA-COMP:10747"/>
        <dbReference type="Rhea" id="RHEA-COMP:10748"/>
        <dbReference type="ChEBI" id="CHEBI:83833"/>
        <dbReference type="ChEBI" id="CHEBI:83834"/>
        <dbReference type="EC" id="5.2.1.8"/>
    </reaction>
</comment>
<evidence type="ECO:0000256" key="4">
    <source>
        <dbReference type="ARBA" id="ARBA00038509"/>
    </source>
</evidence>
<dbReference type="SUPFAM" id="SSF50891">
    <property type="entry name" value="Cyclophilin-like"/>
    <property type="match status" value="1"/>
</dbReference>
<dbReference type="GO" id="GO:0071013">
    <property type="term" value="C:catalytic step 2 spliceosome"/>
    <property type="evidence" value="ECO:0007669"/>
    <property type="project" value="TreeGrafter"/>
</dbReference>
<gene>
    <name evidence="6" type="ORF">B9G98_00986</name>
</gene>
<comment type="subcellular location">
    <subcellularLocation>
        <location evidence="2">Nucleus</location>
    </subcellularLocation>
</comment>
<name>A0A2T0FEE0_9ASCO</name>
<dbReference type="PANTHER" id="PTHR45625">
    <property type="entry name" value="PEPTIDYL-PROLYL CIS-TRANS ISOMERASE-RELATED"/>
    <property type="match status" value="1"/>
</dbReference>
<keyword evidence="6" id="KW-0413">Isomerase</keyword>
<evidence type="ECO:0000313" key="7">
    <source>
        <dbReference type="Proteomes" id="UP000238350"/>
    </source>
</evidence>
<dbReference type="Gene3D" id="2.40.100.10">
    <property type="entry name" value="Cyclophilin-like"/>
    <property type="match status" value="1"/>
</dbReference>
<reference evidence="6 7" key="1">
    <citation type="submission" date="2017-04" db="EMBL/GenBank/DDBJ databases">
        <title>Genome sequencing of [Candida] sorbophila.</title>
        <authorList>
            <person name="Ahn J.O."/>
        </authorList>
    </citation>
    <scope>NUCLEOTIDE SEQUENCE [LARGE SCALE GENOMIC DNA]</scope>
    <source>
        <strain evidence="6 7">DS02</strain>
    </source>
</reference>
<dbReference type="InterPro" id="IPR044666">
    <property type="entry name" value="Cyclophilin_A-like"/>
</dbReference>
<keyword evidence="3" id="KW-0539">Nucleus</keyword>
<proteinExistence type="inferred from homology"/>
<protein>
    <submittedName>
        <fullName evidence="6">Peptidylprolyl isomerase cyp7</fullName>
    </submittedName>
</protein>
<dbReference type="PROSITE" id="PS50072">
    <property type="entry name" value="CSA_PPIASE_2"/>
    <property type="match status" value="1"/>
</dbReference>